<dbReference type="GO" id="GO:0016020">
    <property type="term" value="C:membrane"/>
    <property type="evidence" value="ECO:0007669"/>
    <property type="project" value="InterPro"/>
</dbReference>
<dbReference type="Proteomes" id="UP000185999">
    <property type="component" value="Unassembled WGS sequence"/>
</dbReference>
<evidence type="ECO:0000313" key="6">
    <source>
        <dbReference type="EMBL" id="SIT02121.1"/>
    </source>
</evidence>
<dbReference type="InterPro" id="IPR029787">
    <property type="entry name" value="Nucleotide_cyclase"/>
</dbReference>
<protein>
    <submittedName>
        <fullName evidence="6">Diguanylate cyclase (GGDEF) domain-containing protein</fullName>
    </submittedName>
</protein>
<accession>A0A1N7NUZ2</accession>
<dbReference type="InterPro" id="IPR050706">
    <property type="entry name" value="Cyclic-di-GMP_PDE-like"/>
</dbReference>
<dbReference type="PROSITE" id="PS50883">
    <property type="entry name" value="EAL"/>
    <property type="match status" value="1"/>
</dbReference>
<sequence>MIKLRNSIGLRLLRYVFACYLVVAVAVTGIQLVFEYRHVKSNLFTQLYGLEVTFKDSIVTSLWSFDTPQLKATLFGMQKIDMVSGIKIVNQQQETIASTGAVLTKESQIVSTKHLAHNGMVETTLIQPNTTTKQTLFEYRFPIEYQEDKDSPATLLGYGLIYASENTIIERVKYSFILIIINSVIKTLALWLFFLFFANRVIGRPLKALAKAASALNPDKRGTLGSSKEFDTIIDAKHKDELYLLADNFNQMRVAILEKIDIIESQKQTLEKSVAERTESLTEANADLQHLVLHDTLTSLPNRTLFNDRLDQMLKTAARNKTRFIVACIDLENFKTVNDTYGHQIGDQILAGVAGRMSKVLRTADTLARVGGDEFFALLPIANASDSEVIAEHLHSSLYEPFIFENDGSTRIFTNANIGTAIYPEHGESAEALIKNADMAMYQAKQSGINYANYNSEEDSILRRQVKISQDIKPAIEEGQFYLVYQPILEYKTKRVTKLEALIRWQHPTFGLLSPVEFIPIAERNGNISELTQWVLKTTCKQCKQYQLLDSSMSVSVNISGRVFNQPEMPDLLEKICMTSDVSPSRINLEITETTAMAKPEQAINILHQLTGKGFTVSIDDFGTGYSSFSYLTELSVNELKIDKSFLLSMNVNRNKVIKAMIDLAHSLDLKVVAEGIETKELLDMLSEMNCDFAQGFYIAKPLPIEVLYQWLLSVEKNNLF</sequence>
<evidence type="ECO:0000259" key="5">
    <source>
        <dbReference type="PROSITE" id="PS50887"/>
    </source>
</evidence>
<dbReference type="InterPro" id="IPR035919">
    <property type="entry name" value="EAL_sf"/>
</dbReference>
<gene>
    <name evidence="6" type="ORF">SAMN05421760_11153</name>
</gene>
<dbReference type="Pfam" id="PF00563">
    <property type="entry name" value="EAL"/>
    <property type="match status" value="1"/>
</dbReference>
<dbReference type="OrthoDB" id="9804951at2"/>
<dbReference type="CDD" id="cd01948">
    <property type="entry name" value="EAL"/>
    <property type="match status" value="1"/>
</dbReference>
<dbReference type="InterPro" id="IPR001633">
    <property type="entry name" value="EAL_dom"/>
</dbReference>
<organism evidence="6 7">
    <name type="scientific">Neptunomonas antarctica</name>
    <dbReference type="NCBI Taxonomy" id="619304"/>
    <lineage>
        <taxon>Bacteria</taxon>
        <taxon>Pseudomonadati</taxon>
        <taxon>Pseudomonadota</taxon>
        <taxon>Gammaproteobacteria</taxon>
        <taxon>Oceanospirillales</taxon>
        <taxon>Oceanospirillaceae</taxon>
        <taxon>Neptunomonas</taxon>
    </lineage>
</organism>
<dbReference type="GO" id="GO:0071111">
    <property type="term" value="F:cyclic-guanylate-specific phosphodiesterase activity"/>
    <property type="evidence" value="ECO:0007669"/>
    <property type="project" value="InterPro"/>
</dbReference>
<dbReference type="AlphaFoldDB" id="A0A1N7NUZ2"/>
<dbReference type="SUPFAM" id="SSF55073">
    <property type="entry name" value="Nucleotide cyclase"/>
    <property type="match status" value="1"/>
</dbReference>
<feature type="transmembrane region" description="Helical" evidence="2">
    <location>
        <begin position="12"/>
        <end position="34"/>
    </location>
</feature>
<dbReference type="InterPro" id="IPR000160">
    <property type="entry name" value="GGDEF_dom"/>
</dbReference>
<keyword evidence="2" id="KW-0812">Transmembrane</keyword>
<evidence type="ECO:0000259" key="3">
    <source>
        <dbReference type="PROSITE" id="PS50883"/>
    </source>
</evidence>
<dbReference type="PANTHER" id="PTHR33121">
    <property type="entry name" value="CYCLIC DI-GMP PHOSPHODIESTERASE PDEF"/>
    <property type="match status" value="1"/>
</dbReference>
<dbReference type="Gene3D" id="3.30.70.270">
    <property type="match status" value="1"/>
</dbReference>
<dbReference type="SMART" id="SM00267">
    <property type="entry name" value="GGDEF"/>
    <property type="match status" value="1"/>
</dbReference>
<dbReference type="SMART" id="SM00304">
    <property type="entry name" value="HAMP"/>
    <property type="match status" value="1"/>
</dbReference>
<feature type="transmembrane region" description="Helical" evidence="2">
    <location>
        <begin position="174"/>
        <end position="197"/>
    </location>
</feature>
<dbReference type="SMART" id="SM00052">
    <property type="entry name" value="EAL"/>
    <property type="match status" value="1"/>
</dbReference>
<dbReference type="PANTHER" id="PTHR33121:SF70">
    <property type="entry name" value="SIGNALING PROTEIN YKOW"/>
    <property type="match status" value="1"/>
</dbReference>
<feature type="domain" description="HAMP" evidence="4">
    <location>
        <begin position="200"/>
        <end position="261"/>
    </location>
</feature>
<dbReference type="RefSeq" id="WP_054343530.1">
    <property type="nucleotide sequence ID" value="NZ_FTOE01000011.1"/>
</dbReference>
<evidence type="ECO:0000256" key="1">
    <source>
        <dbReference type="ARBA" id="ARBA00001946"/>
    </source>
</evidence>
<reference evidence="7" key="1">
    <citation type="submission" date="2017-01" db="EMBL/GenBank/DDBJ databases">
        <authorList>
            <person name="Varghese N."/>
            <person name="Submissions S."/>
        </authorList>
    </citation>
    <scope>NUCLEOTIDE SEQUENCE [LARGE SCALE GENOMIC DNA]</scope>
    <source>
        <strain evidence="7">DSM 22306</strain>
    </source>
</reference>
<name>A0A1N7NUZ2_9GAMM</name>
<dbReference type="Gene3D" id="3.20.20.450">
    <property type="entry name" value="EAL domain"/>
    <property type="match status" value="1"/>
</dbReference>
<feature type="domain" description="EAL" evidence="3">
    <location>
        <begin position="465"/>
        <end position="716"/>
    </location>
</feature>
<dbReference type="EMBL" id="FTOE01000011">
    <property type="protein sequence ID" value="SIT02121.1"/>
    <property type="molecule type" value="Genomic_DNA"/>
</dbReference>
<dbReference type="SUPFAM" id="SSF141868">
    <property type="entry name" value="EAL domain-like"/>
    <property type="match status" value="1"/>
</dbReference>
<dbReference type="Gene3D" id="6.10.340.10">
    <property type="match status" value="1"/>
</dbReference>
<dbReference type="FunFam" id="3.30.70.270:FF:000001">
    <property type="entry name" value="Diguanylate cyclase domain protein"/>
    <property type="match status" value="1"/>
</dbReference>
<proteinExistence type="predicted"/>
<dbReference type="NCBIfam" id="TIGR00254">
    <property type="entry name" value="GGDEF"/>
    <property type="match status" value="1"/>
</dbReference>
<dbReference type="CDD" id="cd01949">
    <property type="entry name" value="GGDEF"/>
    <property type="match status" value="1"/>
</dbReference>
<dbReference type="Pfam" id="PF00990">
    <property type="entry name" value="GGDEF"/>
    <property type="match status" value="1"/>
</dbReference>
<keyword evidence="2" id="KW-0472">Membrane</keyword>
<evidence type="ECO:0000313" key="7">
    <source>
        <dbReference type="Proteomes" id="UP000185999"/>
    </source>
</evidence>
<dbReference type="STRING" id="619304.SAMN05421760_11153"/>
<dbReference type="PROSITE" id="PS50885">
    <property type="entry name" value="HAMP"/>
    <property type="match status" value="1"/>
</dbReference>
<dbReference type="Pfam" id="PF00672">
    <property type="entry name" value="HAMP"/>
    <property type="match status" value="1"/>
</dbReference>
<dbReference type="GO" id="GO:0007165">
    <property type="term" value="P:signal transduction"/>
    <property type="evidence" value="ECO:0007669"/>
    <property type="project" value="InterPro"/>
</dbReference>
<evidence type="ECO:0000259" key="4">
    <source>
        <dbReference type="PROSITE" id="PS50885"/>
    </source>
</evidence>
<dbReference type="PROSITE" id="PS50887">
    <property type="entry name" value="GGDEF"/>
    <property type="match status" value="1"/>
</dbReference>
<keyword evidence="7" id="KW-1185">Reference proteome</keyword>
<evidence type="ECO:0000256" key="2">
    <source>
        <dbReference type="SAM" id="Phobius"/>
    </source>
</evidence>
<dbReference type="InterPro" id="IPR043128">
    <property type="entry name" value="Rev_trsase/Diguanyl_cyclase"/>
</dbReference>
<keyword evidence="2" id="KW-1133">Transmembrane helix</keyword>
<comment type="cofactor">
    <cofactor evidence="1">
        <name>Mg(2+)</name>
        <dbReference type="ChEBI" id="CHEBI:18420"/>
    </cofactor>
</comment>
<dbReference type="InterPro" id="IPR003660">
    <property type="entry name" value="HAMP_dom"/>
</dbReference>
<feature type="domain" description="GGDEF" evidence="5">
    <location>
        <begin position="322"/>
        <end position="457"/>
    </location>
</feature>